<dbReference type="NCBIfam" id="TIGR00019">
    <property type="entry name" value="prfA"/>
    <property type="match status" value="1"/>
</dbReference>
<feature type="modified residue" description="N5-methylglutamine" evidence="5">
    <location>
        <position position="237"/>
    </location>
</feature>
<evidence type="ECO:0000256" key="5">
    <source>
        <dbReference type="HAMAP-Rule" id="MF_00093"/>
    </source>
</evidence>
<evidence type="ECO:0000256" key="1">
    <source>
        <dbReference type="ARBA" id="ARBA00002986"/>
    </source>
</evidence>
<accession>A0ABS5XEQ2</accession>
<dbReference type="Proteomes" id="UP001519667">
    <property type="component" value="Unassembled WGS sequence"/>
</dbReference>
<dbReference type="EMBL" id="JAGTIS010000003">
    <property type="protein sequence ID" value="MBT8766165.1"/>
    <property type="molecule type" value="Genomic_DNA"/>
</dbReference>
<dbReference type="PANTHER" id="PTHR43804">
    <property type="entry name" value="LD18447P"/>
    <property type="match status" value="1"/>
</dbReference>
<comment type="subcellular location">
    <subcellularLocation>
        <location evidence="5">Cytoplasm</location>
    </subcellularLocation>
</comment>
<dbReference type="PANTHER" id="PTHR43804:SF7">
    <property type="entry name" value="LD18447P"/>
    <property type="match status" value="1"/>
</dbReference>
<dbReference type="Gene3D" id="6.10.140.1950">
    <property type="match status" value="1"/>
</dbReference>
<comment type="function">
    <text evidence="1 5">Peptide chain release factor 1 directs the termination of translation in response to the peptide chain termination codons UAG and UAA.</text>
</comment>
<keyword evidence="9" id="KW-1185">Reference proteome</keyword>
<sequence>MKASLLNKLDLLQDRYEELTALLGDAEVISDQGKFRAYSKEFAEVEPVILAFREFRKVQSDLEGAQALLKDSDPDLREMAEEEVAQAREQLIELENRLQRMLLPKDPNDGRNVFLEIRAGTGGDEAAIFSGDLFRMYSRYAERQGWRVEILSENEGEHGGYKEVIARVEGDNVYAKLKFESGAHRVQRVPETESQGRIHTSACTVAVLPEPDEQAAIEINPSDLRVDTYRSSGAGGQHVNKTDSAVRITHLPSGIVVECQEERSQHKNRAKAMAWLAAKLNDQQEAAAHKEISETRKLLVGSGDRSERIRTYNYPQGRVTDHRINLTIYALDDVLAGGVEAVIEPLLAEYQADQLAALGD</sequence>
<dbReference type="RefSeq" id="WP_215372819.1">
    <property type="nucleotide sequence ID" value="NZ_JAGTIS010000003.1"/>
</dbReference>
<dbReference type="InterPro" id="IPR050057">
    <property type="entry name" value="Prokaryotic/Mito_RF"/>
</dbReference>
<gene>
    <name evidence="5 8" type="primary">prfA</name>
    <name evidence="8" type="ORF">J7302_08475</name>
</gene>
<evidence type="ECO:0000256" key="6">
    <source>
        <dbReference type="NCBIfam" id="TIGR00019"/>
    </source>
</evidence>
<dbReference type="SMART" id="SM00937">
    <property type="entry name" value="PCRF"/>
    <property type="match status" value="1"/>
</dbReference>
<proteinExistence type="inferred from homology"/>
<dbReference type="InterPro" id="IPR005139">
    <property type="entry name" value="PCRF"/>
</dbReference>
<dbReference type="InterPro" id="IPR004373">
    <property type="entry name" value="RF-1"/>
</dbReference>
<keyword evidence="3 5" id="KW-0488">Methylation</keyword>
<dbReference type="NCBIfam" id="NF001859">
    <property type="entry name" value="PRK00591.1"/>
    <property type="match status" value="1"/>
</dbReference>
<dbReference type="PROSITE" id="PS00745">
    <property type="entry name" value="RF_PROK_I"/>
    <property type="match status" value="1"/>
</dbReference>
<comment type="caution">
    <text evidence="8">The sequence shown here is derived from an EMBL/GenBank/DDBJ whole genome shotgun (WGS) entry which is preliminary data.</text>
</comment>
<dbReference type="HAMAP" id="MF_00093">
    <property type="entry name" value="Rel_fac_1"/>
    <property type="match status" value="1"/>
</dbReference>
<comment type="similarity">
    <text evidence="2 5">Belongs to the prokaryotic/mitochondrial release factor family.</text>
</comment>
<dbReference type="SUPFAM" id="SSF75620">
    <property type="entry name" value="Release factor"/>
    <property type="match status" value="1"/>
</dbReference>
<reference evidence="8 9" key="1">
    <citation type="submission" date="2021-04" db="EMBL/GenBank/DDBJ databases">
        <title>Pseudomonas boanensis sp. nov., a bacterium isolated from river water used for household purposes in Boane District, Mozambique.</title>
        <authorList>
            <person name="Nicklasson M."/>
            <person name="Martin-Rodriguez A.J."/>
            <person name="Thorell K."/>
            <person name="Neves L."/>
            <person name="Mussagy A."/>
            <person name="Rydberg H.A."/>
            <person name="Hernroth B."/>
            <person name="Svensson-Stadler L."/>
            <person name="Sjoling A."/>
        </authorList>
    </citation>
    <scope>NUCLEOTIDE SEQUENCE [LARGE SCALE GENOMIC DNA]</scope>
    <source>
        <strain evidence="8 9">DB1</strain>
    </source>
</reference>
<evidence type="ECO:0000313" key="8">
    <source>
        <dbReference type="EMBL" id="MBT8766165.1"/>
    </source>
</evidence>
<name>A0ABS5XEQ2_9GAMM</name>
<evidence type="ECO:0000256" key="4">
    <source>
        <dbReference type="ARBA" id="ARBA00022917"/>
    </source>
</evidence>
<evidence type="ECO:0000259" key="7">
    <source>
        <dbReference type="PROSITE" id="PS00745"/>
    </source>
</evidence>
<keyword evidence="5" id="KW-0963">Cytoplasm</keyword>
<dbReference type="Pfam" id="PF00472">
    <property type="entry name" value="RF-1"/>
    <property type="match status" value="1"/>
</dbReference>
<organism evidence="8 9">
    <name type="scientific">Metapseudomonas boanensis</name>
    <dbReference type="NCBI Taxonomy" id="2822138"/>
    <lineage>
        <taxon>Bacteria</taxon>
        <taxon>Pseudomonadati</taxon>
        <taxon>Pseudomonadota</taxon>
        <taxon>Gammaproteobacteria</taxon>
        <taxon>Pseudomonadales</taxon>
        <taxon>Pseudomonadaceae</taxon>
        <taxon>Metapseudomonas</taxon>
    </lineage>
</organism>
<evidence type="ECO:0000256" key="3">
    <source>
        <dbReference type="ARBA" id="ARBA00022481"/>
    </source>
</evidence>
<evidence type="ECO:0000256" key="2">
    <source>
        <dbReference type="ARBA" id="ARBA00010835"/>
    </source>
</evidence>
<protein>
    <recommendedName>
        <fullName evidence="5 6">Peptide chain release factor 1</fullName>
        <shortName evidence="5">RF-1</shortName>
    </recommendedName>
</protein>
<dbReference type="InterPro" id="IPR045853">
    <property type="entry name" value="Pep_chain_release_fac_I_sf"/>
</dbReference>
<feature type="domain" description="Prokaryotic-type class I peptide chain release factors" evidence="7">
    <location>
        <begin position="230"/>
        <end position="246"/>
    </location>
</feature>
<evidence type="ECO:0000313" key="9">
    <source>
        <dbReference type="Proteomes" id="UP001519667"/>
    </source>
</evidence>
<dbReference type="Pfam" id="PF03462">
    <property type="entry name" value="PCRF"/>
    <property type="match status" value="1"/>
</dbReference>
<dbReference type="Gene3D" id="3.30.160.20">
    <property type="match status" value="1"/>
</dbReference>
<keyword evidence="4 5" id="KW-0648">Protein biosynthesis</keyword>
<comment type="PTM">
    <text evidence="5">Methylated by PrmC. Methylation increases the termination efficiency of RF1.</text>
</comment>
<dbReference type="Gene3D" id="3.30.70.1660">
    <property type="match status" value="1"/>
</dbReference>
<dbReference type="InterPro" id="IPR000352">
    <property type="entry name" value="Pep_chain_release_fac_I"/>
</dbReference>